<dbReference type="EC" id="3.4.23.36" evidence="9"/>
<keyword evidence="6 9" id="KW-0378">Hydrolase</keyword>
<keyword evidence="13" id="KW-1185">Reference proteome</keyword>
<evidence type="ECO:0000313" key="13">
    <source>
        <dbReference type="Proteomes" id="UP000070160"/>
    </source>
</evidence>
<evidence type="ECO:0000256" key="4">
    <source>
        <dbReference type="ARBA" id="ARBA00022692"/>
    </source>
</evidence>
<dbReference type="PANTHER" id="PTHR33695:SF1">
    <property type="entry name" value="LIPOPROTEIN SIGNAL PEPTIDASE"/>
    <property type="match status" value="1"/>
</dbReference>
<dbReference type="NCBIfam" id="TIGR00077">
    <property type="entry name" value="lspA"/>
    <property type="match status" value="1"/>
</dbReference>
<protein>
    <recommendedName>
        <fullName evidence="9">Lipoprotein signal peptidase</fullName>
        <ecNumber evidence="9">3.4.23.36</ecNumber>
    </recommendedName>
    <alternativeName>
        <fullName evidence="9">Prolipoprotein signal peptidase</fullName>
    </alternativeName>
    <alternativeName>
        <fullName evidence="9">Signal peptidase II</fullName>
        <shortName evidence="9">SPase II</shortName>
    </alternativeName>
</protein>
<comment type="caution">
    <text evidence="12">The sequence shown here is derived from an EMBL/GenBank/DDBJ whole genome shotgun (WGS) entry which is preliminary data.</text>
</comment>
<comment type="caution">
    <text evidence="9">Lacks conserved residue(s) required for the propagation of feature annotation.</text>
</comment>
<name>A0A134CM85_9FIRM</name>
<accession>A0A134CM85</accession>
<dbReference type="PRINTS" id="PR00781">
    <property type="entry name" value="LIPOSIGPTASE"/>
</dbReference>
<comment type="similarity">
    <text evidence="1 9 11">Belongs to the peptidase A8 family.</text>
</comment>
<dbReference type="AlphaFoldDB" id="A0A134CM85"/>
<dbReference type="UniPathway" id="UPA00665"/>
<evidence type="ECO:0000256" key="5">
    <source>
        <dbReference type="ARBA" id="ARBA00022750"/>
    </source>
</evidence>
<evidence type="ECO:0000256" key="11">
    <source>
        <dbReference type="RuleBase" id="RU004181"/>
    </source>
</evidence>
<feature type="active site" evidence="9">
    <location>
        <position position="116"/>
    </location>
</feature>
<feature type="active site" evidence="9">
    <location>
        <position position="130"/>
    </location>
</feature>
<evidence type="ECO:0000256" key="1">
    <source>
        <dbReference type="ARBA" id="ARBA00006139"/>
    </source>
</evidence>
<evidence type="ECO:0000256" key="8">
    <source>
        <dbReference type="ARBA" id="ARBA00023136"/>
    </source>
</evidence>
<evidence type="ECO:0000256" key="9">
    <source>
        <dbReference type="HAMAP-Rule" id="MF_00161"/>
    </source>
</evidence>
<dbReference type="STRING" id="1588748.HMPREF3182_00009"/>
<dbReference type="HAMAP" id="MF_00161">
    <property type="entry name" value="LspA"/>
    <property type="match status" value="1"/>
</dbReference>
<keyword evidence="8 9" id="KW-0472">Membrane</keyword>
<evidence type="ECO:0000256" key="10">
    <source>
        <dbReference type="RuleBase" id="RU000594"/>
    </source>
</evidence>
<comment type="catalytic activity">
    <reaction evidence="9 10">
        <text>Release of signal peptides from bacterial membrane prolipoproteins. Hydrolyzes -Xaa-Yaa-Zaa-|-(S,diacylglyceryl)Cys-, in which Xaa is hydrophobic (preferably Leu), and Yaa (Ala or Ser) and Zaa (Gly or Ala) have small, neutral side chains.</text>
        <dbReference type="EC" id="3.4.23.36"/>
    </reaction>
</comment>
<evidence type="ECO:0000256" key="2">
    <source>
        <dbReference type="ARBA" id="ARBA00022475"/>
    </source>
</evidence>
<dbReference type="EMBL" id="LSDT01000001">
    <property type="protein sequence ID" value="KXB93326.1"/>
    <property type="molecule type" value="Genomic_DNA"/>
</dbReference>
<keyword evidence="4 9" id="KW-0812">Transmembrane</keyword>
<dbReference type="GO" id="GO:0004190">
    <property type="term" value="F:aspartic-type endopeptidase activity"/>
    <property type="evidence" value="ECO:0007669"/>
    <property type="project" value="UniProtKB-UniRule"/>
</dbReference>
<sequence>MSRRIFVQVMSVAVGMAVLDQVSKAIIRHQMTLHESIPVFSDFFHITYILNRGAAFGVLENQQWLFLLIAFFLFVLYGVFRTKLPSSRLLHVGMGLLLGGALGNALDRCIHGAVVDFFDFLIWPVFNLADVGIVIGVMLLLWYSWHHKISK</sequence>
<dbReference type="PANTHER" id="PTHR33695">
    <property type="entry name" value="LIPOPROTEIN SIGNAL PEPTIDASE"/>
    <property type="match status" value="1"/>
</dbReference>
<comment type="subcellular location">
    <subcellularLocation>
        <location evidence="9">Cell membrane</location>
        <topology evidence="9">Multi-pass membrane protein</topology>
    </subcellularLocation>
</comment>
<evidence type="ECO:0000313" key="12">
    <source>
        <dbReference type="EMBL" id="KXB93326.1"/>
    </source>
</evidence>
<keyword evidence="7 9" id="KW-1133">Transmembrane helix</keyword>
<feature type="transmembrane region" description="Helical" evidence="9">
    <location>
        <begin position="92"/>
        <end position="114"/>
    </location>
</feature>
<organism evidence="12 13">
    <name type="scientific">Megasphaera hutchinsoni</name>
    <dbReference type="NCBI Taxonomy" id="1588748"/>
    <lineage>
        <taxon>Bacteria</taxon>
        <taxon>Bacillati</taxon>
        <taxon>Bacillota</taxon>
        <taxon>Negativicutes</taxon>
        <taxon>Veillonellales</taxon>
        <taxon>Veillonellaceae</taxon>
        <taxon>Megasphaera</taxon>
    </lineage>
</organism>
<reference evidence="13" key="1">
    <citation type="submission" date="2016-01" db="EMBL/GenBank/DDBJ databases">
        <authorList>
            <person name="Mitreva M."/>
            <person name="Pepin K.H."/>
            <person name="Mihindukulasuriya K.A."/>
            <person name="Fulton R."/>
            <person name="Fronick C."/>
            <person name="O'Laughlin M."/>
            <person name="Miner T."/>
            <person name="Herter B."/>
            <person name="Rosa B.A."/>
            <person name="Cordes M."/>
            <person name="Tomlinson C."/>
            <person name="Wollam A."/>
            <person name="Palsikar V.B."/>
            <person name="Mardis E.R."/>
            <person name="Wilson R.K."/>
        </authorList>
    </citation>
    <scope>NUCLEOTIDE SEQUENCE [LARGE SCALE GENOMIC DNA]</scope>
    <source>
        <strain evidence="13">KA00182</strain>
    </source>
</reference>
<comment type="function">
    <text evidence="9 10">This protein specifically catalyzes the removal of signal peptides from prolipoproteins.</text>
</comment>
<evidence type="ECO:0000256" key="3">
    <source>
        <dbReference type="ARBA" id="ARBA00022670"/>
    </source>
</evidence>
<feature type="transmembrane region" description="Helical" evidence="9">
    <location>
        <begin position="64"/>
        <end position="80"/>
    </location>
</feature>
<dbReference type="GO" id="GO:0006508">
    <property type="term" value="P:proteolysis"/>
    <property type="evidence" value="ECO:0007669"/>
    <property type="project" value="UniProtKB-KW"/>
</dbReference>
<dbReference type="InterPro" id="IPR001872">
    <property type="entry name" value="Peptidase_A8"/>
</dbReference>
<dbReference type="Proteomes" id="UP000070160">
    <property type="component" value="Unassembled WGS sequence"/>
</dbReference>
<dbReference type="PATRIC" id="fig|1588748.3.peg.9"/>
<dbReference type="PROSITE" id="PS00855">
    <property type="entry name" value="SPASE_II"/>
    <property type="match status" value="1"/>
</dbReference>
<proteinExistence type="inferred from homology"/>
<keyword evidence="3 9" id="KW-0645">Protease</keyword>
<evidence type="ECO:0000256" key="7">
    <source>
        <dbReference type="ARBA" id="ARBA00022989"/>
    </source>
</evidence>
<keyword evidence="5 9" id="KW-0064">Aspartyl protease</keyword>
<feature type="transmembrane region" description="Helical" evidence="9">
    <location>
        <begin position="120"/>
        <end position="143"/>
    </location>
</feature>
<comment type="pathway">
    <text evidence="9">Protein modification; lipoprotein biosynthesis (signal peptide cleavage).</text>
</comment>
<gene>
    <name evidence="9" type="primary">lspA</name>
    <name evidence="12" type="ORF">HMPREF3182_00009</name>
</gene>
<evidence type="ECO:0000256" key="6">
    <source>
        <dbReference type="ARBA" id="ARBA00022801"/>
    </source>
</evidence>
<keyword evidence="2 9" id="KW-1003">Cell membrane</keyword>
<dbReference type="GO" id="GO:0005886">
    <property type="term" value="C:plasma membrane"/>
    <property type="evidence" value="ECO:0007669"/>
    <property type="project" value="UniProtKB-SubCell"/>
</dbReference>
<dbReference type="Pfam" id="PF01252">
    <property type="entry name" value="Peptidase_A8"/>
    <property type="match status" value="1"/>
</dbReference>